<dbReference type="Gene3D" id="3.30.160.60">
    <property type="entry name" value="Classic Zinc Finger"/>
    <property type="match status" value="1"/>
</dbReference>
<evidence type="ECO:0000256" key="1">
    <source>
        <dbReference type="ARBA" id="ARBA00022853"/>
    </source>
</evidence>
<dbReference type="PANTHER" id="PTHR22970">
    <property type="entry name" value="AT-RICH INTERACTIVE DOMAIN-CONTAINING PROTEIN 2"/>
    <property type="match status" value="1"/>
</dbReference>
<dbReference type="RefSeq" id="XP_062760603.1">
    <property type="nucleotide sequence ID" value="XM_062897531.1"/>
</dbReference>
<dbReference type="Gene3D" id="1.10.150.60">
    <property type="entry name" value="ARID DNA-binding domain"/>
    <property type="match status" value="1"/>
</dbReference>
<feature type="domain" description="RFX-type winged-helix" evidence="7">
    <location>
        <begin position="661"/>
        <end position="742"/>
    </location>
</feature>
<dbReference type="GO" id="GO:0006355">
    <property type="term" value="P:regulation of DNA-templated transcription"/>
    <property type="evidence" value="ECO:0007669"/>
    <property type="project" value="InterPro"/>
</dbReference>
<organism evidence="8 9">
    <name type="scientific">Trichoderma aggressivum f. europaeum</name>
    <dbReference type="NCBI Taxonomy" id="173218"/>
    <lineage>
        <taxon>Eukaryota</taxon>
        <taxon>Fungi</taxon>
        <taxon>Dikarya</taxon>
        <taxon>Ascomycota</taxon>
        <taxon>Pezizomycotina</taxon>
        <taxon>Sordariomycetes</taxon>
        <taxon>Hypocreomycetidae</taxon>
        <taxon>Hypocreales</taxon>
        <taxon>Hypocreaceae</taxon>
        <taxon>Trichoderma</taxon>
    </lineage>
</organism>
<keyword evidence="3" id="KW-0804">Transcription</keyword>
<evidence type="ECO:0000256" key="3">
    <source>
        <dbReference type="ARBA" id="ARBA00023163"/>
    </source>
</evidence>
<keyword evidence="1" id="KW-0156">Chromatin regulator</keyword>
<dbReference type="GO" id="GO:0016586">
    <property type="term" value="C:RSC-type complex"/>
    <property type="evidence" value="ECO:0007669"/>
    <property type="project" value="TreeGrafter"/>
</dbReference>
<gene>
    <name evidence="8" type="ORF">Triagg1_253</name>
</gene>
<protein>
    <submittedName>
        <fullName evidence="8">Transcriptional regulator family: ARID/BRIGHT</fullName>
    </submittedName>
</protein>
<evidence type="ECO:0000259" key="7">
    <source>
        <dbReference type="PROSITE" id="PS51526"/>
    </source>
</evidence>
<dbReference type="GO" id="GO:0006325">
    <property type="term" value="P:chromatin organization"/>
    <property type="evidence" value="ECO:0007669"/>
    <property type="project" value="UniProtKB-KW"/>
</dbReference>
<dbReference type="SUPFAM" id="SSF48371">
    <property type="entry name" value="ARM repeat"/>
    <property type="match status" value="1"/>
</dbReference>
<dbReference type="InterPro" id="IPR052406">
    <property type="entry name" value="Chromatin_Remodeling_Comp"/>
</dbReference>
<sequence>MTSSPQEVPLHAIERTPEYEDFMNKLRDYHAKRGTTLDPEPKVGMIHLDLYKVFNHIVASGGYDKVSEEKLAWRRMAAELGLHSNNEASTAFALKEKFYKNLAAYEISTVHGKEPPPKDILEDVTAKGASLLTRTRENFRGKRESNVGATDSAASGDDGTPTQERPAPDPAASARASRGLREAPPQRVIFQPDTGPSRTTRQASNQQAGNSASPAVNHVHQNAPHHQAAHPMPLMAIHNNSRGPSILHHPPNSENTSHLVTSYQPKPMKPLQLRPVATPSNTPSEFFKAKLPHRFALDPANRQPMQPGSKFDKAVFSPERCCANAFGFEAGFDGPNIYTRCLNALRSCVPAEQAFALNHLVKISFERGDKYKFDSFPGLAEGLVEKALQIGNLFYHVNWTISWDSFAESNDIGCLDGNYGTQDILERISNSVERDIPDVIQTEKFADEMVLTTEAILTIRNMVTLPENAQNMSDFYPVKDLICILLHLPARDSLTEVKHLALDIAEQLTPFMALESDDPLYKTLLAQLSSEDRGTILTALRALGRISVNLEATNKLGEVPNTTLQRIVNWLLLNDDELIDACLDFLYQYTAVVPNLDNLVRSIVPDNLVQQLVRLLAHGARKYTREYTVIPEQRLPAKDEIAPMPNDLLQEMLKLEEPDRVHQWVRCFFEEDNRSFITQLAAWQAYQSAFATPLKAINQPMITPADFIRSSTSVYKDSNAQVLREPGDPQQKFIIHGIRARPRPLAFDGTEYGRCLWAMNSENKNEKCGHFYLKQEEMWNHILTAHLNEQRGENGQFSNLEKDYQCTWAECTKYDKPTKMHLQTLAQHISTHISTMIPSPGSFNRRPRHPWVIPAKTMSIVLEETPTFRDERMPEAPPQAGGIPLSAVLVLRNIARNVVKTEAEEELLKEQSRTFEKGGWNEKLFRPHLTQLHGILAENLAMSPYIASLLELIIPVPDDRD</sequence>
<accession>A0AAE1IL24</accession>
<dbReference type="FunFam" id="1.10.150.60:FF:000021">
    <property type="entry name" value="Chromatin structure-remodeling complex subunit rsc9"/>
    <property type="match status" value="1"/>
</dbReference>
<dbReference type="InterPro" id="IPR011989">
    <property type="entry name" value="ARM-like"/>
</dbReference>
<evidence type="ECO:0000313" key="9">
    <source>
        <dbReference type="Proteomes" id="UP001273209"/>
    </source>
</evidence>
<dbReference type="Pfam" id="PF01388">
    <property type="entry name" value="ARID"/>
    <property type="match status" value="1"/>
</dbReference>
<dbReference type="PROSITE" id="PS51011">
    <property type="entry name" value="ARID"/>
    <property type="match status" value="1"/>
</dbReference>
<comment type="caution">
    <text evidence="8">The sequence shown here is derived from an EMBL/GenBank/DDBJ whole genome shotgun (WGS) entry which is preliminary data.</text>
</comment>
<dbReference type="CDD" id="cd16100">
    <property type="entry name" value="ARID"/>
    <property type="match status" value="1"/>
</dbReference>
<dbReference type="GeneID" id="87916626"/>
<proteinExistence type="predicted"/>
<evidence type="ECO:0000256" key="2">
    <source>
        <dbReference type="ARBA" id="ARBA00023015"/>
    </source>
</evidence>
<evidence type="ECO:0000259" key="6">
    <source>
        <dbReference type="PROSITE" id="PS51011"/>
    </source>
</evidence>
<keyword evidence="4" id="KW-0539">Nucleus</keyword>
<dbReference type="InterPro" id="IPR016024">
    <property type="entry name" value="ARM-type_fold"/>
</dbReference>
<dbReference type="GO" id="GO:0003677">
    <property type="term" value="F:DNA binding"/>
    <property type="evidence" value="ECO:0007669"/>
    <property type="project" value="InterPro"/>
</dbReference>
<dbReference type="PROSITE" id="PS51526">
    <property type="entry name" value="RFX_DBD"/>
    <property type="match status" value="1"/>
</dbReference>
<dbReference type="SMART" id="SM01014">
    <property type="entry name" value="ARID"/>
    <property type="match status" value="1"/>
</dbReference>
<dbReference type="InterPro" id="IPR036431">
    <property type="entry name" value="ARID_dom_sf"/>
</dbReference>
<dbReference type="EMBL" id="JAWRVG010000001">
    <property type="protein sequence ID" value="KAK4085263.1"/>
    <property type="molecule type" value="Genomic_DNA"/>
</dbReference>
<feature type="compositionally biased region" description="Low complexity" evidence="5">
    <location>
        <begin position="215"/>
        <end position="227"/>
    </location>
</feature>
<dbReference type="InterPro" id="IPR003150">
    <property type="entry name" value="DNA-bd_RFX"/>
</dbReference>
<dbReference type="SUPFAM" id="SSF46774">
    <property type="entry name" value="ARID-like"/>
    <property type="match status" value="1"/>
</dbReference>
<feature type="domain" description="ARID" evidence="6">
    <location>
        <begin position="16"/>
        <end position="110"/>
    </location>
</feature>
<dbReference type="Proteomes" id="UP001273209">
    <property type="component" value="Unassembled WGS sequence"/>
</dbReference>
<keyword evidence="9" id="KW-1185">Reference proteome</keyword>
<evidence type="ECO:0000256" key="4">
    <source>
        <dbReference type="ARBA" id="ARBA00023242"/>
    </source>
</evidence>
<name>A0AAE1IL24_9HYPO</name>
<dbReference type="AlphaFoldDB" id="A0AAE1IL24"/>
<dbReference type="Gene3D" id="1.25.10.10">
    <property type="entry name" value="Leucine-rich Repeat Variant"/>
    <property type="match status" value="1"/>
</dbReference>
<feature type="compositionally biased region" description="Basic and acidic residues" evidence="5">
    <location>
        <begin position="134"/>
        <end position="145"/>
    </location>
</feature>
<dbReference type="PANTHER" id="PTHR22970:SF14">
    <property type="entry name" value="AT-RICH INTERACTIVE DOMAIN-CONTAINING PROTEIN 2"/>
    <property type="match status" value="1"/>
</dbReference>
<dbReference type="InterPro" id="IPR001606">
    <property type="entry name" value="ARID_dom"/>
</dbReference>
<evidence type="ECO:0000256" key="5">
    <source>
        <dbReference type="SAM" id="MobiDB-lite"/>
    </source>
</evidence>
<dbReference type="SMART" id="SM00501">
    <property type="entry name" value="BRIGHT"/>
    <property type="match status" value="1"/>
</dbReference>
<evidence type="ECO:0000313" key="8">
    <source>
        <dbReference type="EMBL" id="KAK4085263.1"/>
    </source>
</evidence>
<feature type="compositionally biased region" description="Polar residues" evidence="5">
    <location>
        <begin position="194"/>
        <end position="214"/>
    </location>
</feature>
<feature type="region of interest" description="Disordered" evidence="5">
    <location>
        <begin position="132"/>
        <end position="227"/>
    </location>
</feature>
<keyword evidence="2" id="KW-0805">Transcription regulation</keyword>
<reference evidence="8" key="1">
    <citation type="submission" date="2023-11" db="EMBL/GenBank/DDBJ databases">
        <title>The genome sequences of three competitors of mushroom-forming fungi.</title>
        <authorList>
            <person name="Beijen E."/>
            <person name="Ohm R.A."/>
        </authorList>
    </citation>
    <scope>NUCLEOTIDE SEQUENCE</scope>
    <source>
        <strain evidence="8">CBS 100526</strain>
    </source>
</reference>